<dbReference type="RefSeq" id="WP_200245103.1">
    <property type="nucleotide sequence ID" value="NZ_NRRY01000023.1"/>
</dbReference>
<accession>A0A9X0W9V9</accession>
<evidence type="ECO:0000313" key="3">
    <source>
        <dbReference type="Proteomes" id="UP001138768"/>
    </source>
</evidence>
<comment type="caution">
    <text evidence="2">The sequence shown here is derived from an EMBL/GenBank/DDBJ whole genome shotgun (WGS) entry which is preliminary data.</text>
</comment>
<dbReference type="EMBL" id="NRRY01000023">
    <property type="protein sequence ID" value="MBK1619566.1"/>
    <property type="molecule type" value="Genomic_DNA"/>
</dbReference>
<reference evidence="2 3" key="1">
    <citation type="journal article" date="2020" name="Microorganisms">
        <title>Osmotic Adaptation and Compatible Solute Biosynthesis of Phototrophic Bacteria as Revealed from Genome Analyses.</title>
        <authorList>
            <person name="Imhoff J.F."/>
            <person name="Rahn T."/>
            <person name="Kunzel S."/>
            <person name="Keller A."/>
            <person name="Neulinger S.C."/>
        </authorList>
    </citation>
    <scope>NUCLEOTIDE SEQUENCE [LARGE SCALE GENOMIC DNA]</scope>
    <source>
        <strain evidence="2 3">DSM 25653</strain>
    </source>
</reference>
<organism evidence="2 3">
    <name type="scientific">Lamprobacter modestohalophilus</name>
    <dbReference type="NCBI Taxonomy" id="1064514"/>
    <lineage>
        <taxon>Bacteria</taxon>
        <taxon>Pseudomonadati</taxon>
        <taxon>Pseudomonadota</taxon>
        <taxon>Gammaproteobacteria</taxon>
        <taxon>Chromatiales</taxon>
        <taxon>Chromatiaceae</taxon>
        <taxon>Lamprobacter</taxon>
    </lineage>
</organism>
<evidence type="ECO:0000256" key="1">
    <source>
        <dbReference type="SAM" id="SignalP"/>
    </source>
</evidence>
<protein>
    <recommendedName>
        <fullName evidence="4">Lipoprotein</fullName>
    </recommendedName>
</protein>
<gene>
    <name evidence="2" type="ORF">CKO42_14185</name>
</gene>
<dbReference type="Proteomes" id="UP001138768">
    <property type="component" value="Unassembled WGS sequence"/>
</dbReference>
<dbReference type="AlphaFoldDB" id="A0A9X0W9V9"/>
<name>A0A9X0W9V9_9GAMM</name>
<proteinExistence type="predicted"/>
<evidence type="ECO:0008006" key="4">
    <source>
        <dbReference type="Google" id="ProtNLM"/>
    </source>
</evidence>
<feature type="signal peptide" evidence="1">
    <location>
        <begin position="1"/>
        <end position="18"/>
    </location>
</feature>
<sequence length="111" mass="11570">MKYPYPRFVVTATLAATAALFGLAGCTETTGGTQADSAPAPGTPTLAEQGCLRDVTRQTNNPDVVLLSSSYSEAGTEVIVGVGPQRARWRCIGYRDGTTADIMSLTNEGAL</sequence>
<keyword evidence="1" id="KW-0732">Signal</keyword>
<feature type="chain" id="PRO_5040911075" description="Lipoprotein" evidence="1">
    <location>
        <begin position="19"/>
        <end position="111"/>
    </location>
</feature>
<keyword evidence="3" id="KW-1185">Reference proteome</keyword>
<dbReference type="PROSITE" id="PS51257">
    <property type="entry name" value="PROKAR_LIPOPROTEIN"/>
    <property type="match status" value="1"/>
</dbReference>
<evidence type="ECO:0000313" key="2">
    <source>
        <dbReference type="EMBL" id="MBK1619566.1"/>
    </source>
</evidence>